<evidence type="ECO:0000256" key="5">
    <source>
        <dbReference type="ARBA" id="ARBA00044506"/>
    </source>
</evidence>
<comment type="subcellular location">
    <subcellularLocation>
        <location evidence="1">Cell projection</location>
        <location evidence="1">Cilium</location>
    </subcellularLocation>
</comment>
<accession>A0ABN7RR17</accession>
<sequence>MPSGSISGQSFRTSYDLETNASTVFTEVDVDALTTDEILEQVQLMKDDLAFLSKELLFLETFAEKINLDGILPTSEIVERTSSRKKKRGEPKKEKLNFAQKIEITIRLQNDLLGEMQKVEKAHILAKEQIECEMKQLEERLLDIHKHEFEFDRAVTKKMTKDRLEKQDLQIGKLKLKLQSNKENLRRANHSLKSKEESGETMTKIDFDQLEIENTEYQISLDEKNKEMIQAKMKAGRLNDSLLKRKTDLAAALKLQVKLQQRVLSIVSDREKVEKESQLVKKDIEKQREGLRGIRTEMKSYTVPEVYDYIKQSQETDALEKELYEWKRKVAIAEGANKSLRSQLHAAQSPVKKR</sequence>
<dbReference type="Pfam" id="PF13870">
    <property type="entry name" value="CCDC113_CCDC96_CC"/>
    <property type="match status" value="1"/>
</dbReference>
<name>A0ABN7RR17_OIKDI</name>
<dbReference type="InterPro" id="IPR051885">
    <property type="entry name" value="CC_CF"/>
</dbReference>
<proteinExistence type="inferred from homology"/>
<gene>
    <name evidence="9" type="ORF">OKIOD_LOCUS1253</name>
</gene>
<feature type="coiled-coil region" evidence="7">
    <location>
        <begin position="120"/>
        <end position="147"/>
    </location>
</feature>
<dbReference type="InterPro" id="IPR025254">
    <property type="entry name" value="CCDC113/CCDC96_CC"/>
</dbReference>
<evidence type="ECO:0000259" key="8">
    <source>
        <dbReference type="Pfam" id="PF13870"/>
    </source>
</evidence>
<comment type="similarity">
    <text evidence="5">Belongs to the CFAP263 family.</text>
</comment>
<dbReference type="PANTHER" id="PTHR15654:SF2">
    <property type="entry name" value="COILED-COIL DOMAIN-CONTAINING PROTEIN 113"/>
    <property type="match status" value="1"/>
</dbReference>
<evidence type="ECO:0000256" key="7">
    <source>
        <dbReference type="SAM" id="Coils"/>
    </source>
</evidence>
<feature type="coiled-coil region" evidence="7">
    <location>
        <begin position="175"/>
        <end position="227"/>
    </location>
</feature>
<dbReference type="PANTHER" id="PTHR15654">
    <property type="entry name" value="COILED-COIL DOMAIN-CONTAINING PROTEIN 113-RELATED"/>
    <property type="match status" value="1"/>
</dbReference>
<keyword evidence="10" id="KW-1185">Reference proteome</keyword>
<keyword evidence="2" id="KW-0970">Cilium biogenesis/degradation</keyword>
<reference evidence="9 10" key="1">
    <citation type="submission" date="2021-04" db="EMBL/GenBank/DDBJ databases">
        <authorList>
            <person name="Bliznina A."/>
        </authorList>
    </citation>
    <scope>NUCLEOTIDE SEQUENCE [LARGE SCALE GENOMIC DNA]</scope>
</reference>
<evidence type="ECO:0000313" key="9">
    <source>
        <dbReference type="EMBL" id="CAG5080735.1"/>
    </source>
</evidence>
<evidence type="ECO:0000256" key="4">
    <source>
        <dbReference type="ARBA" id="ARBA00023273"/>
    </source>
</evidence>
<organism evidence="9 10">
    <name type="scientific">Oikopleura dioica</name>
    <name type="common">Tunicate</name>
    <dbReference type="NCBI Taxonomy" id="34765"/>
    <lineage>
        <taxon>Eukaryota</taxon>
        <taxon>Metazoa</taxon>
        <taxon>Chordata</taxon>
        <taxon>Tunicata</taxon>
        <taxon>Appendicularia</taxon>
        <taxon>Copelata</taxon>
        <taxon>Oikopleuridae</taxon>
        <taxon>Oikopleura</taxon>
    </lineage>
</organism>
<keyword evidence="4" id="KW-0966">Cell projection</keyword>
<evidence type="ECO:0000256" key="6">
    <source>
        <dbReference type="ARBA" id="ARBA00044798"/>
    </source>
</evidence>
<evidence type="ECO:0000256" key="2">
    <source>
        <dbReference type="ARBA" id="ARBA00022794"/>
    </source>
</evidence>
<feature type="domain" description="CCDC113/CCDC96 coiled-coil" evidence="8">
    <location>
        <begin position="165"/>
        <end position="335"/>
    </location>
</feature>
<dbReference type="Proteomes" id="UP001158576">
    <property type="component" value="Chromosome PAR"/>
</dbReference>
<keyword evidence="3 7" id="KW-0175">Coiled coil</keyword>
<protein>
    <recommendedName>
        <fullName evidence="6">Cilia- and flagella-associated protein 263</fullName>
    </recommendedName>
</protein>
<evidence type="ECO:0000256" key="3">
    <source>
        <dbReference type="ARBA" id="ARBA00023054"/>
    </source>
</evidence>
<evidence type="ECO:0000313" key="10">
    <source>
        <dbReference type="Proteomes" id="UP001158576"/>
    </source>
</evidence>
<evidence type="ECO:0000256" key="1">
    <source>
        <dbReference type="ARBA" id="ARBA00004138"/>
    </source>
</evidence>
<dbReference type="EMBL" id="OU015568">
    <property type="protein sequence ID" value="CAG5080735.1"/>
    <property type="molecule type" value="Genomic_DNA"/>
</dbReference>